<evidence type="ECO:0000313" key="3">
    <source>
        <dbReference type="Proteomes" id="UP000094936"/>
    </source>
</evidence>
<dbReference type="RefSeq" id="WP_068904735.1">
    <property type="nucleotide sequence ID" value="NZ_JBHUIF010000003.1"/>
</dbReference>
<dbReference type="InterPro" id="IPR015943">
    <property type="entry name" value="WD40/YVTN_repeat-like_dom_sf"/>
</dbReference>
<proteinExistence type="predicted"/>
<dbReference type="STRING" id="1080227.A8L45_17905"/>
<dbReference type="PANTHER" id="PTHR47197:SF3">
    <property type="entry name" value="DIHYDRO-HEME D1 DEHYDROGENASE"/>
    <property type="match status" value="1"/>
</dbReference>
<feature type="chain" id="PRO_5008672986" description="PQQ-dependent catabolism-associated beta-propeller protein" evidence="1">
    <location>
        <begin position="23"/>
        <end position="327"/>
    </location>
</feature>
<dbReference type="EMBL" id="LYBM01000040">
    <property type="protein sequence ID" value="ODA31131.1"/>
    <property type="molecule type" value="Genomic_DNA"/>
</dbReference>
<dbReference type="InterPro" id="IPR051200">
    <property type="entry name" value="Host-pathogen_enzymatic-act"/>
</dbReference>
<dbReference type="InterPro" id="IPR019405">
    <property type="entry name" value="Lactonase_7-beta_prop"/>
</dbReference>
<dbReference type="Pfam" id="PF10282">
    <property type="entry name" value="Lactonase"/>
    <property type="match status" value="1"/>
</dbReference>
<gene>
    <name evidence="2" type="ORF">A8L45_17905</name>
</gene>
<accession>A0A1C3ED26</accession>
<evidence type="ECO:0000313" key="2">
    <source>
        <dbReference type="EMBL" id="ODA31131.1"/>
    </source>
</evidence>
<name>A0A1C3ED26_9GAMM</name>
<dbReference type="SUPFAM" id="SSF50974">
    <property type="entry name" value="Nitrous oxide reductase, N-terminal domain"/>
    <property type="match status" value="1"/>
</dbReference>
<dbReference type="InterPro" id="IPR022456">
    <property type="entry name" value="PQQ_b_propeller"/>
</dbReference>
<dbReference type="NCBIfam" id="TIGR03866">
    <property type="entry name" value="PQQ_ABC_repeats"/>
    <property type="match status" value="1"/>
</dbReference>
<keyword evidence="3" id="KW-1185">Reference proteome</keyword>
<reference evidence="2 3" key="1">
    <citation type="submission" date="2016-05" db="EMBL/GenBank/DDBJ databases">
        <title>Genomic Taxonomy of the Vibrionaceae.</title>
        <authorList>
            <person name="Gomez-Gil B."/>
            <person name="Enciso-Ibarra J."/>
        </authorList>
    </citation>
    <scope>NUCLEOTIDE SEQUENCE [LARGE SCALE GENOMIC DNA]</scope>
    <source>
        <strain evidence="2 3">CAIM 1920</strain>
    </source>
</reference>
<protein>
    <recommendedName>
        <fullName evidence="4">PQQ-dependent catabolism-associated beta-propeller protein</fullName>
    </recommendedName>
</protein>
<keyword evidence="1" id="KW-0732">Signal</keyword>
<evidence type="ECO:0008006" key="4">
    <source>
        <dbReference type="Google" id="ProtNLM"/>
    </source>
</evidence>
<dbReference type="OrthoDB" id="145213at2"/>
<dbReference type="NCBIfam" id="TIGR02276">
    <property type="entry name" value="beta_rpt_yvtn"/>
    <property type="match status" value="2"/>
</dbReference>
<feature type="signal peptide" evidence="1">
    <location>
        <begin position="1"/>
        <end position="22"/>
    </location>
</feature>
<dbReference type="AlphaFoldDB" id="A0A1C3ED26"/>
<comment type="caution">
    <text evidence="2">The sequence shown here is derived from an EMBL/GenBank/DDBJ whole genome shotgun (WGS) entry which is preliminary data.</text>
</comment>
<dbReference type="Gene3D" id="2.130.10.10">
    <property type="entry name" value="YVTN repeat-like/Quinoprotein amine dehydrogenase"/>
    <property type="match status" value="2"/>
</dbReference>
<dbReference type="Proteomes" id="UP000094936">
    <property type="component" value="Unassembled WGS sequence"/>
</dbReference>
<dbReference type="PANTHER" id="PTHR47197">
    <property type="entry name" value="PROTEIN NIRF"/>
    <property type="match status" value="1"/>
</dbReference>
<dbReference type="InterPro" id="IPR011964">
    <property type="entry name" value="YVTN_b-propeller_repeat"/>
</dbReference>
<dbReference type="InterPro" id="IPR011045">
    <property type="entry name" value="N2O_reductase_N"/>
</dbReference>
<organism evidence="2 3">
    <name type="scientific">Veronia pacifica</name>
    <dbReference type="NCBI Taxonomy" id="1080227"/>
    <lineage>
        <taxon>Bacteria</taxon>
        <taxon>Pseudomonadati</taxon>
        <taxon>Pseudomonadota</taxon>
        <taxon>Gammaproteobacteria</taxon>
        <taxon>Vibrionales</taxon>
        <taxon>Vibrionaceae</taxon>
        <taxon>Veronia</taxon>
    </lineage>
</organism>
<sequence length="327" mass="35644">MNICRSVWLVAASLLLSPVCMAKELAYVTNEKDNTVSVIDMNSYEVINTFTVGDRPRGIEISKDRQHLYICASESDTVQIVDPDSGEVLGELPSGEDPELFALHPNGKYLYIANEDDALMTVVNIPDSDVVAQVEVGVEPEGVAVSPDGKIAIMTSETSNMAHWIDTATQTMFHNTQVDARPRYAEFSPDGSELWVSAEIGGTVTVIDTASREIIKKITFAPKGVHRDKVQPVGVKLSQDGKHAFVALGPANHVAVVNAKSHEVTDYLLVGRRVWQMAFNAAQDKLLTTNGVSGDVSIIDVPSLRVEKTVKVGRYPWGVTVRQVANR</sequence>
<evidence type="ECO:0000256" key="1">
    <source>
        <dbReference type="SAM" id="SignalP"/>
    </source>
</evidence>